<dbReference type="GO" id="GO:0005507">
    <property type="term" value="F:copper ion binding"/>
    <property type="evidence" value="ECO:0007669"/>
    <property type="project" value="TreeGrafter"/>
</dbReference>
<dbReference type="EMBL" id="JACHVB010000034">
    <property type="protein sequence ID" value="MBC2594799.1"/>
    <property type="molecule type" value="Genomic_DNA"/>
</dbReference>
<keyword evidence="3" id="KW-1185">Reference proteome</keyword>
<comment type="similarity">
    <text evidence="1">Belongs to the CutA family.</text>
</comment>
<name>A0A842HEW5_9BACT</name>
<gene>
    <name evidence="2" type="ORF">H5P28_11060</name>
</gene>
<protein>
    <submittedName>
        <fullName evidence="2">Divalent-cation tolerance protein CutA</fullName>
    </submittedName>
</protein>
<dbReference type="InterPro" id="IPR011322">
    <property type="entry name" value="N-reg_PII-like_a/b"/>
</dbReference>
<reference evidence="2 3" key="1">
    <citation type="submission" date="2020-07" db="EMBL/GenBank/DDBJ databases">
        <authorList>
            <person name="Feng X."/>
        </authorList>
    </citation>
    <scope>NUCLEOTIDE SEQUENCE [LARGE SCALE GENOMIC DNA]</scope>
    <source>
        <strain evidence="2 3">JCM31066</strain>
    </source>
</reference>
<evidence type="ECO:0000313" key="3">
    <source>
        <dbReference type="Proteomes" id="UP000546464"/>
    </source>
</evidence>
<dbReference type="AlphaFoldDB" id="A0A842HEW5"/>
<proteinExistence type="inferred from homology"/>
<dbReference type="InterPro" id="IPR015867">
    <property type="entry name" value="N-reg_PII/ATP_PRibTrfase_C"/>
</dbReference>
<sequence>MKQLMIGWTTVSNDIDARRLAEGLTRNKMAACVQVEGPIMSHYHWQGKDEVQPEFRLTVKFPPERGNDITEYLRRNHPYQVFQWVAMPLPVVAPEYLRWAGEVTGS</sequence>
<dbReference type="RefSeq" id="WP_185675764.1">
    <property type="nucleotide sequence ID" value="NZ_JACHVB010000034.1"/>
</dbReference>
<comment type="caution">
    <text evidence="2">The sequence shown here is derived from an EMBL/GenBank/DDBJ whole genome shotgun (WGS) entry which is preliminary data.</text>
</comment>
<dbReference type="GO" id="GO:0010038">
    <property type="term" value="P:response to metal ion"/>
    <property type="evidence" value="ECO:0007669"/>
    <property type="project" value="InterPro"/>
</dbReference>
<dbReference type="PANTHER" id="PTHR23419:SF8">
    <property type="entry name" value="FI09726P"/>
    <property type="match status" value="1"/>
</dbReference>
<evidence type="ECO:0000256" key="1">
    <source>
        <dbReference type="ARBA" id="ARBA00010169"/>
    </source>
</evidence>
<dbReference type="PANTHER" id="PTHR23419">
    <property type="entry name" value="DIVALENT CATION TOLERANCE CUTA-RELATED"/>
    <property type="match status" value="1"/>
</dbReference>
<dbReference type="Pfam" id="PF03091">
    <property type="entry name" value="CutA1"/>
    <property type="match status" value="1"/>
</dbReference>
<evidence type="ECO:0000313" key="2">
    <source>
        <dbReference type="EMBL" id="MBC2594799.1"/>
    </source>
</evidence>
<dbReference type="InterPro" id="IPR004323">
    <property type="entry name" value="Ion_tolerance_CutA"/>
</dbReference>
<organism evidence="2 3">
    <name type="scientific">Ruficoccus amylovorans</name>
    <dbReference type="NCBI Taxonomy" id="1804625"/>
    <lineage>
        <taxon>Bacteria</taxon>
        <taxon>Pseudomonadati</taxon>
        <taxon>Verrucomicrobiota</taxon>
        <taxon>Opitutia</taxon>
        <taxon>Puniceicoccales</taxon>
        <taxon>Cerasicoccaceae</taxon>
        <taxon>Ruficoccus</taxon>
    </lineage>
</organism>
<accession>A0A842HEW5</accession>
<dbReference type="Proteomes" id="UP000546464">
    <property type="component" value="Unassembled WGS sequence"/>
</dbReference>
<dbReference type="SUPFAM" id="SSF54913">
    <property type="entry name" value="GlnB-like"/>
    <property type="match status" value="1"/>
</dbReference>
<dbReference type="Gene3D" id="3.30.70.120">
    <property type="match status" value="1"/>
</dbReference>